<reference evidence="2 3" key="1">
    <citation type="submission" date="2024-02" db="EMBL/GenBank/DDBJ databases">
        <title>A chromosome-level genome assembly of Drosophila madeirensis, a fruit fly species endemic to Madeira island.</title>
        <authorList>
            <person name="Tomihara K."/>
            <person name="Llopart A."/>
            <person name="Yamamoto D."/>
        </authorList>
    </citation>
    <scope>NUCLEOTIDE SEQUENCE [LARGE SCALE GENOMIC DNA]</scope>
    <source>
        <strain evidence="2 3">RF1</strain>
    </source>
</reference>
<dbReference type="EMBL" id="AP029266">
    <property type="protein sequence ID" value="BFG00635.1"/>
    <property type="molecule type" value="Genomic_DNA"/>
</dbReference>
<accession>A0AAU9FZ33</accession>
<dbReference type="InterPro" id="IPR010441">
    <property type="entry name" value="CH_2"/>
</dbReference>
<keyword evidence="3" id="KW-1185">Reference proteome</keyword>
<dbReference type="AlphaFoldDB" id="A0AAU9FZ33"/>
<gene>
    <name evidence="2" type="ORF">DMAD_00580</name>
</gene>
<dbReference type="GO" id="GO:0005737">
    <property type="term" value="C:cytoplasm"/>
    <property type="evidence" value="ECO:0007669"/>
    <property type="project" value="UniProtKB-ARBA"/>
</dbReference>
<evidence type="ECO:0000313" key="3">
    <source>
        <dbReference type="Proteomes" id="UP001500889"/>
    </source>
</evidence>
<protein>
    <recommendedName>
        <fullName evidence="1">CH-like domain-containing protein</fullName>
    </recommendedName>
</protein>
<name>A0AAU9FZ33_DROMD</name>
<dbReference type="Pfam" id="PF06294">
    <property type="entry name" value="CH_2"/>
    <property type="match status" value="1"/>
</dbReference>
<proteinExistence type="predicted"/>
<evidence type="ECO:0000259" key="1">
    <source>
        <dbReference type="Pfam" id="PF06294"/>
    </source>
</evidence>
<dbReference type="Proteomes" id="UP001500889">
    <property type="component" value="Chromosome A"/>
</dbReference>
<sequence length="128" mass="15077">MSAFRPLSYQQCQMLDLWLHSYGVLLNHRTRHRFTDVLPVARLFNRVHPGRVNLSRYVARNSVTLKAVNWRIFSARVLKKMNMELTPSDEDKLARGEEWVQDALLYQLMMTVVQRVHFGQDLASEQSF</sequence>
<dbReference type="InterPro" id="IPR036872">
    <property type="entry name" value="CH_dom_sf"/>
</dbReference>
<organism evidence="2 3">
    <name type="scientific">Drosophila madeirensis</name>
    <name type="common">Fruit fly</name>
    <dbReference type="NCBI Taxonomy" id="30013"/>
    <lineage>
        <taxon>Eukaryota</taxon>
        <taxon>Metazoa</taxon>
        <taxon>Ecdysozoa</taxon>
        <taxon>Arthropoda</taxon>
        <taxon>Hexapoda</taxon>
        <taxon>Insecta</taxon>
        <taxon>Pterygota</taxon>
        <taxon>Neoptera</taxon>
        <taxon>Endopterygota</taxon>
        <taxon>Diptera</taxon>
        <taxon>Brachycera</taxon>
        <taxon>Muscomorpha</taxon>
        <taxon>Ephydroidea</taxon>
        <taxon>Drosophilidae</taxon>
        <taxon>Drosophila</taxon>
        <taxon>Sophophora</taxon>
    </lineage>
</organism>
<evidence type="ECO:0000313" key="2">
    <source>
        <dbReference type="EMBL" id="BFG00635.1"/>
    </source>
</evidence>
<feature type="domain" description="CH-like" evidence="1">
    <location>
        <begin position="17"/>
        <end position="109"/>
    </location>
</feature>
<dbReference type="Gene3D" id="1.10.418.10">
    <property type="entry name" value="Calponin-like domain"/>
    <property type="match status" value="1"/>
</dbReference>